<dbReference type="EMBL" id="VZPX01000005">
    <property type="protein sequence ID" value="KAB0482154.1"/>
    <property type="molecule type" value="Genomic_DNA"/>
</dbReference>
<dbReference type="InterPro" id="IPR036663">
    <property type="entry name" value="Fumarylacetoacetase_C_sf"/>
</dbReference>
<dbReference type="SUPFAM" id="SSF56529">
    <property type="entry name" value="FAH"/>
    <property type="match status" value="1"/>
</dbReference>
<keyword evidence="4" id="KW-0378">Hydrolase</keyword>
<protein>
    <submittedName>
        <fullName evidence="4">Fumarylacetoacetate hydrolase</fullName>
    </submittedName>
</protein>
<keyword evidence="1" id="KW-0479">Metal-binding</keyword>
<dbReference type="AlphaFoldDB" id="A0A7V7TK55"/>
<dbReference type="GO" id="GO:0018773">
    <property type="term" value="F:acetylpyruvate hydrolase activity"/>
    <property type="evidence" value="ECO:0007669"/>
    <property type="project" value="TreeGrafter"/>
</dbReference>
<keyword evidence="2" id="KW-0732">Signal</keyword>
<dbReference type="RefSeq" id="WP_137406743.1">
    <property type="nucleotide sequence ID" value="NZ_AP025466.1"/>
</dbReference>
<feature type="signal peptide" evidence="2">
    <location>
        <begin position="1"/>
        <end position="22"/>
    </location>
</feature>
<evidence type="ECO:0000256" key="2">
    <source>
        <dbReference type="SAM" id="SignalP"/>
    </source>
</evidence>
<dbReference type="PANTHER" id="PTHR11820:SF7">
    <property type="entry name" value="ACYLPYRUVASE FAHD1, MITOCHONDRIAL"/>
    <property type="match status" value="1"/>
</dbReference>
<reference evidence="4 5" key="1">
    <citation type="submission" date="2019-09" db="EMBL/GenBank/DDBJ databases">
        <title>Draft genome sequences of 48 bacterial type strains from the CCUG.</title>
        <authorList>
            <person name="Tunovic T."/>
            <person name="Pineiro-Iglesias B."/>
            <person name="Unosson C."/>
            <person name="Inganas E."/>
            <person name="Ohlen M."/>
            <person name="Cardew S."/>
            <person name="Jensie-Markopoulos S."/>
            <person name="Salva-Serra F."/>
            <person name="Jaen-Luchoro D."/>
            <person name="Karlsson R."/>
            <person name="Svensson-Stadler L."/>
            <person name="Chun J."/>
            <person name="Moore E."/>
        </authorList>
    </citation>
    <scope>NUCLEOTIDE SEQUENCE [LARGE SCALE GENOMIC DNA]</scope>
    <source>
        <strain evidence="4 5">CCUG 48643</strain>
    </source>
</reference>
<name>A0A7V7TK55_9VIBR</name>
<dbReference type="GO" id="GO:0046872">
    <property type="term" value="F:metal ion binding"/>
    <property type="evidence" value="ECO:0007669"/>
    <property type="project" value="UniProtKB-KW"/>
</dbReference>
<evidence type="ECO:0000313" key="5">
    <source>
        <dbReference type="Proteomes" id="UP000423756"/>
    </source>
</evidence>
<evidence type="ECO:0000256" key="1">
    <source>
        <dbReference type="ARBA" id="ARBA00022723"/>
    </source>
</evidence>
<evidence type="ECO:0000259" key="3">
    <source>
        <dbReference type="Pfam" id="PF01557"/>
    </source>
</evidence>
<dbReference type="GeneID" id="77344489"/>
<organism evidence="4 5">
    <name type="scientific">Vibrio chagasii</name>
    <dbReference type="NCBI Taxonomy" id="170679"/>
    <lineage>
        <taxon>Bacteria</taxon>
        <taxon>Pseudomonadati</taxon>
        <taxon>Pseudomonadota</taxon>
        <taxon>Gammaproteobacteria</taxon>
        <taxon>Vibrionales</taxon>
        <taxon>Vibrionaceae</taxon>
        <taxon>Vibrio</taxon>
    </lineage>
</organism>
<dbReference type="Proteomes" id="UP000423756">
    <property type="component" value="Unassembled WGS sequence"/>
</dbReference>
<dbReference type="Pfam" id="PF01557">
    <property type="entry name" value="FAA_hydrolase"/>
    <property type="match status" value="1"/>
</dbReference>
<dbReference type="PANTHER" id="PTHR11820">
    <property type="entry name" value="ACYLPYRUVASE"/>
    <property type="match status" value="1"/>
</dbReference>
<dbReference type="Gene3D" id="3.90.850.10">
    <property type="entry name" value="Fumarylacetoacetase-like, C-terminal domain"/>
    <property type="match status" value="1"/>
</dbReference>
<evidence type="ECO:0000313" key="4">
    <source>
        <dbReference type="EMBL" id="KAB0482154.1"/>
    </source>
</evidence>
<accession>A0A7V7TK55</accession>
<feature type="chain" id="PRO_5030561101" evidence="2">
    <location>
        <begin position="23"/>
        <end position="376"/>
    </location>
</feature>
<dbReference type="InterPro" id="IPR011234">
    <property type="entry name" value="Fumarylacetoacetase-like_C"/>
</dbReference>
<gene>
    <name evidence="4" type="ORF">F7Q91_03980</name>
</gene>
<comment type="caution">
    <text evidence="4">The sequence shown here is derived from an EMBL/GenBank/DDBJ whole genome shotgun (WGS) entry which is preliminary data.</text>
</comment>
<sequence>MKVSPKLISFTALFALSSINYAHSTEIAPSDVALTLAQALNPSGQTHTYLVTESTGKSVKAINLSEHFDYYPSEALSFIDRYGYSTLSDVHYDLPVTSLDYKQLLAAGGQGSEHIAAGTNYLEHGEEADIDEVFLFPKFSKPTPNHTKIRYQKNVLLDYEVELCMRWVKPIVSPKQSDGYAGLFVCGDFTDRAELLRKIDVDNVTSGHGFSDAKSGQSRFPTGPYIVVPKDWNSFLKSVSLTTYVNGEQRQQTAASEMIREPKSLIEMILEKGEQPIWRYQGQDVTLFGQQGINPNQNLVTGTPAGVVYNTPGWGYRISKSIKWFATFSFLDSGPVDYILEQYIEESFDNKSYLQAGDKVQLTGTYLGSIDIDIIN</sequence>
<proteinExistence type="predicted"/>
<feature type="domain" description="Fumarylacetoacetase-like C-terminal" evidence="3">
    <location>
        <begin position="114"/>
        <end position="370"/>
    </location>
</feature>